<dbReference type="PRINTS" id="PR01755">
    <property type="entry name" value="SECFTRNLCASE"/>
</dbReference>
<keyword evidence="2 10" id="KW-0813">Transport</keyword>
<evidence type="ECO:0000256" key="5">
    <source>
        <dbReference type="ARBA" id="ARBA00022692"/>
    </source>
</evidence>
<keyword evidence="4" id="KW-0997">Cell inner membrane</keyword>
<comment type="subunit">
    <text evidence="10">Forms a complex with SecD. Part of the essential Sec protein translocation apparatus which comprises SecA, SecYEG and auxiliary proteins SecDF-YajC and YidC.</text>
</comment>
<feature type="transmembrane region" description="Helical" evidence="10">
    <location>
        <begin position="177"/>
        <end position="194"/>
    </location>
</feature>
<dbReference type="InterPro" id="IPR048634">
    <property type="entry name" value="SecD_SecF_C"/>
</dbReference>
<dbReference type="GO" id="GO:0065002">
    <property type="term" value="P:intracellular protein transmembrane transport"/>
    <property type="evidence" value="ECO:0007669"/>
    <property type="project" value="UniProtKB-UniRule"/>
</dbReference>
<evidence type="ECO:0000313" key="13">
    <source>
        <dbReference type="Proteomes" id="UP000721442"/>
    </source>
</evidence>
<dbReference type="InterPro" id="IPR005665">
    <property type="entry name" value="SecF_bac"/>
</dbReference>
<dbReference type="InterPro" id="IPR022646">
    <property type="entry name" value="SecD/SecF_CS"/>
</dbReference>
<evidence type="ECO:0000313" key="12">
    <source>
        <dbReference type="EMBL" id="MBO8407197.1"/>
    </source>
</evidence>
<evidence type="ECO:0000256" key="1">
    <source>
        <dbReference type="ARBA" id="ARBA00004651"/>
    </source>
</evidence>
<dbReference type="Pfam" id="PF07549">
    <property type="entry name" value="Sec_GG"/>
    <property type="match status" value="1"/>
</dbReference>
<dbReference type="Gene3D" id="1.20.1640.10">
    <property type="entry name" value="Multidrug efflux transporter AcrB transmembrane domain"/>
    <property type="match status" value="1"/>
</dbReference>
<comment type="caution">
    <text evidence="12">The sequence shown here is derived from an EMBL/GenBank/DDBJ whole genome shotgun (WGS) entry which is preliminary data.</text>
</comment>
<reference evidence="12" key="2">
    <citation type="journal article" date="2021" name="PeerJ">
        <title>Extensive microbial diversity within the chicken gut microbiome revealed by metagenomics and culture.</title>
        <authorList>
            <person name="Gilroy R."/>
            <person name="Ravi A."/>
            <person name="Getino M."/>
            <person name="Pursley I."/>
            <person name="Horton D.L."/>
            <person name="Alikhan N.F."/>
            <person name="Baker D."/>
            <person name="Gharbi K."/>
            <person name="Hall N."/>
            <person name="Watson M."/>
            <person name="Adriaenssens E.M."/>
            <person name="Foster-Nyarko E."/>
            <person name="Jarju S."/>
            <person name="Secka A."/>
            <person name="Antonio M."/>
            <person name="Oren A."/>
            <person name="Chaudhuri R.R."/>
            <person name="La Ragione R."/>
            <person name="Hildebrand F."/>
            <person name="Pallen M.J."/>
        </authorList>
    </citation>
    <scope>NUCLEOTIDE SEQUENCE</scope>
    <source>
        <strain evidence="12">B1-16210</strain>
    </source>
</reference>
<evidence type="ECO:0000256" key="7">
    <source>
        <dbReference type="ARBA" id="ARBA00022989"/>
    </source>
</evidence>
<organism evidence="12 13">
    <name type="scientific">Candidatus Enterousia excrementavium</name>
    <dbReference type="NCBI Taxonomy" id="2840789"/>
    <lineage>
        <taxon>Bacteria</taxon>
        <taxon>Pseudomonadati</taxon>
        <taxon>Pseudomonadota</taxon>
        <taxon>Alphaproteobacteria</taxon>
        <taxon>Candidatus Enterousia</taxon>
    </lineage>
</organism>
<dbReference type="InterPro" id="IPR055344">
    <property type="entry name" value="SecD_SecF_C_bact"/>
</dbReference>
<dbReference type="Proteomes" id="UP000721442">
    <property type="component" value="Unassembled WGS sequence"/>
</dbReference>
<gene>
    <name evidence="10 12" type="primary">secF</name>
    <name evidence="12" type="ORF">IAC77_01905</name>
</gene>
<proteinExistence type="inferred from homology"/>
<sequence>MKLRFMKYRKLSYWIAGAFILLSVLSLMLRGLNYGIDFAGGISMEVTPVEQSYTIDKMRADLEQFNPELQSVGDSGAILIRVGLHKGATDAEQNARVTEIKDILGNKVEYSQVQIVGPKIGGELVRGGILAILFSFILMSVYVWVRYRGGYAIGSFISLCLDFVIMFGFFSITGLEFNQTAIAVILMGVGYSINDKVVNYDRIEENIRKYHKMPMDDLIDLSVNEMMRRTIMTGLSTILAMVALFLFGGPALRDFSIAMTFAVVMGTFTSIYISNVILYHFNLRDDSIPNGK</sequence>
<comment type="function">
    <text evidence="10">Part of the Sec protein translocase complex. Interacts with the SecYEG preprotein conducting channel. SecDF uses the proton motive force (PMF) to complete protein translocation after the ATP-dependent function of SecA.</text>
</comment>
<evidence type="ECO:0000256" key="10">
    <source>
        <dbReference type="HAMAP-Rule" id="MF_01464"/>
    </source>
</evidence>
<reference evidence="12" key="1">
    <citation type="submission" date="2020-10" db="EMBL/GenBank/DDBJ databases">
        <authorList>
            <person name="Gilroy R."/>
        </authorList>
    </citation>
    <scope>NUCLEOTIDE SEQUENCE</scope>
    <source>
        <strain evidence="12">B1-16210</strain>
    </source>
</reference>
<feature type="transmembrane region" description="Helical" evidence="10">
    <location>
        <begin position="12"/>
        <end position="29"/>
    </location>
</feature>
<dbReference type="HAMAP" id="MF_01464_B">
    <property type="entry name" value="SecF_B"/>
    <property type="match status" value="1"/>
</dbReference>
<comment type="subcellular location">
    <subcellularLocation>
        <location evidence="1 10">Cell membrane</location>
        <topology evidence="1 10">Multi-pass membrane protein</topology>
    </subcellularLocation>
</comment>
<evidence type="ECO:0000256" key="8">
    <source>
        <dbReference type="ARBA" id="ARBA00023010"/>
    </source>
</evidence>
<dbReference type="SUPFAM" id="SSF82866">
    <property type="entry name" value="Multidrug efflux transporter AcrB transmembrane domain"/>
    <property type="match status" value="1"/>
</dbReference>
<dbReference type="InterPro" id="IPR022813">
    <property type="entry name" value="SecD/SecF_arch_bac"/>
</dbReference>
<keyword evidence="5 10" id="KW-0812">Transmembrane</keyword>
<dbReference type="InterPro" id="IPR000731">
    <property type="entry name" value="SSD"/>
</dbReference>
<keyword evidence="9 10" id="KW-0472">Membrane</keyword>
<evidence type="ECO:0000256" key="4">
    <source>
        <dbReference type="ARBA" id="ARBA00022519"/>
    </source>
</evidence>
<dbReference type="GO" id="GO:0005886">
    <property type="term" value="C:plasma membrane"/>
    <property type="evidence" value="ECO:0007669"/>
    <property type="project" value="UniProtKB-SubCell"/>
</dbReference>
<name>A0A940DDD2_9PROT</name>
<dbReference type="PROSITE" id="PS50156">
    <property type="entry name" value="SSD"/>
    <property type="match status" value="1"/>
</dbReference>
<dbReference type="AlphaFoldDB" id="A0A940DDD2"/>
<dbReference type="EMBL" id="JADINE010000026">
    <property type="protein sequence ID" value="MBO8407197.1"/>
    <property type="molecule type" value="Genomic_DNA"/>
</dbReference>
<dbReference type="GO" id="GO:0043952">
    <property type="term" value="P:protein transport by the Sec complex"/>
    <property type="evidence" value="ECO:0007669"/>
    <property type="project" value="UniProtKB-UniRule"/>
</dbReference>
<keyword evidence="7 10" id="KW-1133">Transmembrane helix</keyword>
<dbReference type="NCBIfam" id="TIGR00966">
    <property type="entry name" value="transloc_SecF"/>
    <property type="match status" value="1"/>
</dbReference>
<accession>A0A940DDD2</accession>
<keyword evidence="6 10" id="KW-0653">Protein transport</keyword>
<keyword evidence="8 10" id="KW-0811">Translocation</keyword>
<dbReference type="GO" id="GO:0006605">
    <property type="term" value="P:protein targeting"/>
    <property type="evidence" value="ECO:0007669"/>
    <property type="project" value="UniProtKB-UniRule"/>
</dbReference>
<evidence type="ECO:0000256" key="3">
    <source>
        <dbReference type="ARBA" id="ARBA00022475"/>
    </source>
</evidence>
<feature type="transmembrane region" description="Helical" evidence="10">
    <location>
        <begin position="231"/>
        <end position="249"/>
    </location>
</feature>
<evidence type="ECO:0000256" key="6">
    <source>
        <dbReference type="ARBA" id="ARBA00022927"/>
    </source>
</evidence>
<dbReference type="PANTHER" id="PTHR30081:SF8">
    <property type="entry name" value="PROTEIN TRANSLOCASE SUBUNIT SECF"/>
    <property type="match status" value="1"/>
</dbReference>
<feature type="transmembrane region" description="Helical" evidence="10">
    <location>
        <begin position="124"/>
        <end position="144"/>
    </location>
</feature>
<keyword evidence="3 10" id="KW-1003">Cell membrane</keyword>
<feature type="transmembrane region" description="Helical" evidence="10">
    <location>
        <begin position="151"/>
        <end position="171"/>
    </location>
</feature>
<evidence type="ECO:0000256" key="2">
    <source>
        <dbReference type="ARBA" id="ARBA00022448"/>
    </source>
</evidence>
<dbReference type="NCBIfam" id="TIGR00916">
    <property type="entry name" value="2A0604s01"/>
    <property type="match status" value="1"/>
</dbReference>
<dbReference type="PANTHER" id="PTHR30081">
    <property type="entry name" value="PROTEIN-EXPORT MEMBRANE PROTEIN SEC"/>
    <property type="match status" value="1"/>
</dbReference>
<feature type="transmembrane region" description="Helical" evidence="10">
    <location>
        <begin position="255"/>
        <end position="278"/>
    </location>
</feature>
<evidence type="ECO:0000259" key="11">
    <source>
        <dbReference type="PROSITE" id="PS50156"/>
    </source>
</evidence>
<dbReference type="GO" id="GO:0015450">
    <property type="term" value="F:protein-transporting ATPase activity"/>
    <property type="evidence" value="ECO:0007669"/>
    <property type="project" value="InterPro"/>
</dbReference>
<protein>
    <recommendedName>
        <fullName evidence="10">Protein-export membrane protein SecF</fullName>
    </recommendedName>
</protein>
<evidence type="ECO:0000256" key="9">
    <source>
        <dbReference type="ARBA" id="ARBA00023136"/>
    </source>
</evidence>
<dbReference type="InterPro" id="IPR022645">
    <property type="entry name" value="SecD/SecF_bac"/>
</dbReference>
<dbReference type="Pfam" id="PF02355">
    <property type="entry name" value="SecD_SecF_C"/>
    <property type="match status" value="1"/>
</dbReference>
<feature type="domain" description="SSD" evidence="11">
    <location>
        <begin position="129"/>
        <end position="280"/>
    </location>
</feature>
<comment type="similarity">
    <text evidence="10">Belongs to the SecD/SecF family. SecF subfamily.</text>
</comment>